<dbReference type="InterPro" id="IPR023214">
    <property type="entry name" value="HAD_sf"/>
</dbReference>
<evidence type="ECO:0000259" key="3">
    <source>
        <dbReference type="Pfam" id="PF05116"/>
    </source>
</evidence>
<dbReference type="Gene3D" id="3.40.50.1000">
    <property type="entry name" value="HAD superfamily/HAD-like"/>
    <property type="match status" value="1"/>
</dbReference>
<dbReference type="InterPro" id="IPR051518">
    <property type="entry name" value="Sucrose_Phosphatase"/>
</dbReference>
<keyword evidence="2" id="KW-0812">Transmembrane</keyword>
<evidence type="ECO:0000313" key="4">
    <source>
        <dbReference type="EMBL" id="PIA37431.1"/>
    </source>
</evidence>
<dbReference type="OrthoDB" id="531008at2759"/>
<dbReference type="AlphaFoldDB" id="A0A2G5D1N8"/>
<proteinExistence type="predicted"/>
<keyword evidence="1" id="KW-0378">Hydrolase</keyword>
<dbReference type="EMBL" id="KZ305047">
    <property type="protein sequence ID" value="PIA37431.1"/>
    <property type="molecule type" value="Genomic_DNA"/>
</dbReference>
<dbReference type="Proteomes" id="UP000230069">
    <property type="component" value="Unassembled WGS sequence"/>
</dbReference>
<dbReference type="PANTHER" id="PTHR46521:SF4">
    <property type="entry name" value="SUCROSE-PHOSPHATASE 2-RELATED"/>
    <property type="match status" value="1"/>
</dbReference>
<feature type="domain" description="Sucrose phosphatase-like" evidence="3">
    <location>
        <begin position="164"/>
        <end position="254"/>
    </location>
</feature>
<name>A0A2G5D1N8_AQUCA</name>
<gene>
    <name evidence="4" type="ORF">AQUCO_03000187v1</name>
</gene>
<dbReference type="InterPro" id="IPR006379">
    <property type="entry name" value="HAD-SF_hydro_IIB"/>
</dbReference>
<protein>
    <recommendedName>
        <fullName evidence="3">Sucrose phosphatase-like domain-containing protein</fullName>
    </recommendedName>
</protein>
<evidence type="ECO:0000256" key="2">
    <source>
        <dbReference type="SAM" id="Phobius"/>
    </source>
</evidence>
<dbReference type="NCBIfam" id="TIGR01484">
    <property type="entry name" value="HAD-SF-IIB"/>
    <property type="match status" value="1"/>
</dbReference>
<dbReference type="GO" id="GO:0016787">
    <property type="term" value="F:hydrolase activity"/>
    <property type="evidence" value="ECO:0007669"/>
    <property type="project" value="UniProtKB-KW"/>
</dbReference>
<reference evidence="4 5" key="1">
    <citation type="submission" date="2017-09" db="EMBL/GenBank/DDBJ databases">
        <title>WGS assembly of Aquilegia coerulea Goldsmith.</title>
        <authorList>
            <person name="Hodges S."/>
            <person name="Kramer E."/>
            <person name="Nordborg M."/>
            <person name="Tomkins J."/>
            <person name="Borevitz J."/>
            <person name="Derieg N."/>
            <person name="Yan J."/>
            <person name="Mihaltcheva S."/>
            <person name="Hayes R.D."/>
            <person name="Rokhsar D."/>
        </authorList>
    </citation>
    <scope>NUCLEOTIDE SEQUENCE [LARGE SCALE GENOMIC DNA]</scope>
    <source>
        <strain evidence="5">cv. Goldsmith</strain>
    </source>
</reference>
<feature type="transmembrane region" description="Helical" evidence="2">
    <location>
        <begin position="49"/>
        <end position="67"/>
    </location>
</feature>
<dbReference type="SUPFAM" id="SSF56784">
    <property type="entry name" value="HAD-like"/>
    <property type="match status" value="1"/>
</dbReference>
<organism evidence="4 5">
    <name type="scientific">Aquilegia coerulea</name>
    <name type="common">Rocky mountain columbine</name>
    <dbReference type="NCBI Taxonomy" id="218851"/>
    <lineage>
        <taxon>Eukaryota</taxon>
        <taxon>Viridiplantae</taxon>
        <taxon>Streptophyta</taxon>
        <taxon>Embryophyta</taxon>
        <taxon>Tracheophyta</taxon>
        <taxon>Spermatophyta</taxon>
        <taxon>Magnoliopsida</taxon>
        <taxon>Ranunculales</taxon>
        <taxon>Ranunculaceae</taxon>
        <taxon>Thalictroideae</taxon>
        <taxon>Aquilegia</taxon>
    </lineage>
</organism>
<dbReference type="InterPro" id="IPR036412">
    <property type="entry name" value="HAD-like_sf"/>
</dbReference>
<evidence type="ECO:0000256" key="1">
    <source>
        <dbReference type="ARBA" id="ARBA00022801"/>
    </source>
</evidence>
<keyword evidence="5" id="KW-1185">Reference proteome</keyword>
<dbReference type="InterPro" id="IPR006380">
    <property type="entry name" value="SPP-like_dom"/>
</dbReference>
<keyword evidence="2" id="KW-0472">Membrane</keyword>
<sequence length="254" mass="29810">MGKIKTELSSILPNKRFEVLTQSTQNKDSYISVFHQMELRYHEFQRRFLGNKSICHCHFLFLFLFLFRQQLNWAFVGRVAQTGSTTNRLLEVYVTQHIAKEAPTYFDPILILSSIVILLISTIYIGRSKLYFDSSLSLSLLHAQTKRVYCVWNFLMDKFNGPARLMIVSDLDHTMVDHHDEENLSLLRFNALWEAYYRHNPLLVFSTGRSFTLYKELRKEKPMLTPDITIMSVGTEITYGEAMIPDDGWEQYLK</sequence>
<accession>A0A2G5D1N8</accession>
<dbReference type="PANTHER" id="PTHR46521">
    <property type="entry name" value="SUCROSE-PHOSPHATASE 2-RELATED"/>
    <property type="match status" value="1"/>
</dbReference>
<feature type="transmembrane region" description="Helical" evidence="2">
    <location>
        <begin position="109"/>
        <end position="126"/>
    </location>
</feature>
<evidence type="ECO:0000313" key="5">
    <source>
        <dbReference type="Proteomes" id="UP000230069"/>
    </source>
</evidence>
<keyword evidence="2" id="KW-1133">Transmembrane helix</keyword>
<dbReference type="InParanoid" id="A0A2G5D1N8"/>
<dbReference type="Pfam" id="PF05116">
    <property type="entry name" value="S6PP"/>
    <property type="match status" value="1"/>
</dbReference>
<dbReference type="STRING" id="218851.A0A2G5D1N8"/>